<proteinExistence type="inferred from homology"/>
<dbReference type="Proteomes" id="UP000033607">
    <property type="component" value="Unassembled WGS sequence"/>
</dbReference>
<dbReference type="OrthoDB" id="479833at2"/>
<evidence type="ECO:0000256" key="7">
    <source>
        <dbReference type="ARBA" id="ARBA00039796"/>
    </source>
</evidence>
<feature type="signal peptide" evidence="10">
    <location>
        <begin position="1"/>
        <end position="19"/>
    </location>
</feature>
<comment type="caution">
    <text evidence="11">The sequence shown here is derived from an EMBL/GenBank/DDBJ whole genome shotgun (WGS) entry which is preliminary data.</text>
</comment>
<dbReference type="GO" id="GO:0010207">
    <property type="term" value="P:photosystem II assembly"/>
    <property type="evidence" value="ECO:0007669"/>
    <property type="project" value="InterPro"/>
</dbReference>
<evidence type="ECO:0000256" key="2">
    <source>
        <dbReference type="ARBA" id="ARBA00009838"/>
    </source>
</evidence>
<dbReference type="GO" id="GO:0031676">
    <property type="term" value="C:plasma membrane-derived thylakoid membrane"/>
    <property type="evidence" value="ECO:0007669"/>
    <property type="project" value="UniProtKB-SubCell"/>
</dbReference>
<name>A0A0F5YFZ2_9CYAN</name>
<evidence type="ECO:0000256" key="6">
    <source>
        <dbReference type="ARBA" id="ARBA00023276"/>
    </source>
</evidence>
<dbReference type="InterPro" id="IPR011250">
    <property type="entry name" value="OMP/PagP_B-barrel"/>
</dbReference>
<evidence type="ECO:0000256" key="4">
    <source>
        <dbReference type="ARBA" id="ARBA00023078"/>
    </source>
</evidence>
<evidence type="ECO:0000256" key="1">
    <source>
        <dbReference type="ARBA" id="ARBA00004526"/>
    </source>
</evidence>
<feature type="chain" id="PRO_5002497882" description="Photosystem II extrinsic protein O" evidence="10">
    <location>
        <begin position="20"/>
        <end position="279"/>
    </location>
</feature>
<keyword evidence="6" id="KW-0604">Photosystem II</keyword>
<accession>A0A0F5YFZ2</accession>
<evidence type="ECO:0000313" key="11">
    <source>
        <dbReference type="EMBL" id="KKD37678.1"/>
    </source>
</evidence>
<keyword evidence="10" id="KW-0732">Signal</keyword>
<keyword evidence="5" id="KW-0472">Membrane</keyword>
<reference evidence="11 12" key="1">
    <citation type="submission" date="2015-06" db="EMBL/GenBank/DDBJ databases">
        <title>Draft genome assembly of filamentous brackish cyanobacterium Limnoraphis robusta strain CS-951.</title>
        <authorList>
            <person name="Willis A."/>
            <person name="Parks M."/>
            <person name="Burford M.A."/>
        </authorList>
    </citation>
    <scope>NUCLEOTIDE SEQUENCE [LARGE SCALE GENOMIC DNA]</scope>
    <source>
        <strain evidence="11 12">CS-951</strain>
    </source>
</reference>
<dbReference type="PROSITE" id="PS51257">
    <property type="entry name" value="PROKAR_LIPOPROTEIN"/>
    <property type="match status" value="1"/>
</dbReference>
<dbReference type="PANTHER" id="PTHR34058">
    <property type="entry name" value="OXYGEN-EVOLVING ENHANCER PROTEIN 1-2, CHLOROPLASTIC"/>
    <property type="match status" value="1"/>
</dbReference>
<dbReference type="Gene3D" id="2.40.160.30">
    <property type="entry name" value="Photosystem II, cytochrome c-550 precursor"/>
    <property type="match status" value="1"/>
</dbReference>
<comment type="similarity">
    <text evidence="2">Belongs to the PsbO family.</text>
</comment>
<evidence type="ECO:0000256" key="9">
    <source>
        <dbReference type="ARBA" id="ARBA00046136"/>
    </source>
</evidence>
<protein>
    <recommendedName>
        <fullName evidence="7">Photosystem II extrinsic protein O</fullName>
    </recommendedName>
    <alternativeName>
        <fullName evidence="8">Photosystem II manganese-stabilizing polypeptide</fullName>
    </alternativeName>
</protein>
<dbReference type="PATRIC" id="fig|1637645.4.peg.2333"/>
<dbReference type="GO" id="GO:0009654">
    <property type="term" value="C:photosystem II oxygen evolving complex"/>
    <property type="evidence" value="ECO:0007669"/>
    <property type="project" value="InterPro"/>
</dbReference>
<evidence type="ECO:0000256" key="3">
    <source>
        <dbReference type="ARBA" id="ARBA00022531"/>
    </source>
</evidence>
<evidence type="ECO:0000256" key="10">
    <source>
        <dbReference type="SAM" id="SignalP"/>
    </source>
</evidence>
<organism evidence="11 12">
    <name type="scientific">Limnoraphis robusta CS-951</name>
    <dbReference type="NCBI Taxonomy" id="1637645"/>
    <lineage>
        <taxon>Bacteria</taxon>
        <taxon>Bacillati</taxon>
        <taxon>Cyanobacteriota</taxon>
        <taxon>Cyanophyceae</taxon>
        <taxon>Oscillatoriophycideae</taxon>
        <taxon>Oscillatoriales</taxon>
        <taxon>Sirenicapillariaceae</taxon>
        <taxon>Limnoraphis</taxon>
    </lineage>
</organism>
<evidence type="ECO:0000313" key="12">
    <source>
        <dbReference type="Proteomes" id="UP000033607"/>
    </source>
</evidence>
<gene>
    <name evidence="11" type="ORF">WN50_13095</name>
</gene>
<dbReference type="InterPro" id="IPR002628">
    <property type="entry name" value="PsbO"/>
</dbReference>
<dbReference type="AlphaFoldDB" id="A0A0F5YFZ2"/>
<evidence type="ECO:0000256" key="8">
    <source>
        <dbReference type="ARBA" id="ARBA00043037"/>
    </source>
</evidence>
<dbReference type="SUPFAM" id="SSF56925">
    <property type="entry name" value="OMPA-like"/>
    <property type="match status" value="1"/>
</dbReference>
<dbReference type="GO" id="GO:0010242">
    <property type="term" value="F:oxygen evolving activity"/>
    <property type="evidence" value="ECO:0007669"/>
    <property type="project" value="InterPro"/>
</dbReference>
<dbReference type="Gene3D" id="3.30.2050.10">
    <property type="entry name" value="photosynthetic oxygen evolving center domain"/>
    <property type="match status" value="1"/>
</dbReference>
<dbReference type="EMBL" id="LATL02000114">
    <property type="protein sequence ID" value="KKD37678.1"/>
    <property type="molecule type" value="Genomic_DNA"/>
</dbReference>
<evidence type="ECO:0000256" key="5">
    <source>
        <dbReference type="ARBA" id="ARBA00023136"/>
    </source>
</evidence>
<comment type="function">
    <text evidence="9">One of the extrinsic, lumenal subunits of photosystem II (PSII), which stabilize and protect the oxygen-evolving complex. PSII is a light-driven water plastoquinone oxidoreductase, using light energy to abstract electrons from H(2)O, generating a proton gradient subsequently used for ATP formation. Required for dimerization of PSII and for binding of PsbQ to PSII.</text>
</comment>
<sequence length="279" mass="29969">MRYRALVATLLAFCLSVLTACSSGPETKSPELLTYDDIRNTGLAVNCPSLPETARGSIALDSNKSYEISGMCLQPTSYFVKEEPTSKRKEAEFVPGRLLTRFTYSLDQVGGPLKFDKNGALTFEEKYGIDFQPITVQLPGGEQVPFLFTIKGLVAQSQASVSSINTSTDFEGVFDVPSYRGSTFLDPKGRGLATGYDNAVALPATADGENFAEANIKLADTLVEAGKISLQVSKVDGDTGEIAGIFESEQPSDSDLGAKEAVEVKVRGLFYARIEPSKS</sequence>
<dbReference type="GO" id="GO:0042549">
    <property type="term" value="P:photosystem II stabilization"/>
    <property type="evidence" value="ECO:0007669"/>
    <property type="project" value="InterPro"/>
</dbReference>
<dbReference type="Pfam" id="PF01716">
    <property type="entry name" value="MSP"/>
    <property type="match status" value="1"/>
</dbReference>
<keyword evidence="3" id="KW-0602">Photosynthesis</keyword>
<comment type="subcellular location">
    <subcellularLocation>
        <location evidence="1">Cellular thylakoid membrane</location>
        <topology evidence="1">Peripheral membrane protein</topology>
        <orientation evidence="1">Lumenal side</orientation>
    </subcellularLocation>
</comment>
<keyword evidence="4" id="KW-0793">Thylakoid</keyword>
<dbReference type="RefSeq" id="WP_046278992.1">
    <property type="nucleotide sequence ID" value="NZ_LATL02000114.1"/>
</dbReference>